<keyword evidence="2" id="KW-1185">Reference proteome</keyword>
<dbReference type="EMBL" id="JASPKY010000012">
    <property type="protein sequence ID" value="KAK9753607.1"/>
    <property type="molecule type" value="Genomic_DNA"/>
</dbReference>
<accession>A0AAW1N791</accession>
<reference evidence="1 2" key="1">
    <citation type="journal article" date="2024" name="BMC Genomics">
        <title>De novo assembly and annotation of Popillia japonica's genome with initial clues to its potential as an invasive pest.</title>
        <authorList>
            <person name="Cucini C."/>
            <person name="Boschi S."/>
            <person name="Funari R."/>
            <person name="Cardaioli E."/>
            <person name="Iannotti N."/>
            <person name="Marturano G."/>
            <person name="Paoli F."/>
            <person name="Bruttini M."/>
            <person name="Carapelli A."/>
            <person name="Frati F."/>
            <person name="Nardi F."/>
        </authorList>
    </citation>
    <scope>NUCLEOTIDE SEQUENCE [LARGE SCALE GENOMIC DNA]</scope>
    <source>
        <strain evidence="1">DMR45628</strain>
    </source>
</reference>
<proteinExistence type="predicted"/>
<dbReference type="Proteomes" id="UP001458880">
    <property type="component" value="Unassembled WGS sequence"/>
</dbReference>
<organism evidence="1 2">
    <name type="scientific">Popillia japonica</name>
    <name type="common">Japanese beetle</name>
    <dbReference type="NCBI Taxonomy" id="7064"/>
    <lineage>
        <taxon>Eukaryota</taxon>
        <taxon>Metazoa</taxon>
        <taxon>Ecdysozoa</taxon>
        <taxon>Arthropoda</taxon>
        <taxon>Hexapoda</taxon>
        <taxon>Insecta</taxon>
        <taxon>Pterygota</taxon>
        <taxon>Neoptera</taxon>
        <taxon>Endopterygota</taxon>
        <taxon>Coleoptera</taxon>
        <taxon>Polyphaga</taxon>
        <taxon>Scarabaeiformia</taxon>
        <taxon>Scarabaeidae</taxon>
        <taxon>Rutelinae</taxon>
        <taxon>Popillia</taxon>
    </lineage>
</organism>
<comment type="caution">
    <text evidence="1">The sequence shown here is derived from an EMBL/GenBank/DDBJ whole genome shotgun (WGS) entry which is preliminary data.</text>
</comment>
<name>A0AAW1N791_POPJA</name>
<dbReference type="AlphaFoldDB" id="A0AAW1N791"/>
<protein>
    <submittedName>
        <fullName evidence="1">Uncharacterized protein</fullName>
    </submittedName>
</protein>
<evidence type="ECO:0000313" key="2">
    <source>
        <dbReference type="Proteomes" id="UP001458880"/>
    </source>
</evidence>
<sequence length="83" mass="9520">MEDVESDPIIDSQPTTVLNVDDDISVENQGSNPKPPPICFIARINSHYGELCAKLDTISREYFIQFAGEKTLVYFKYMRNYNL</sequence>
<evidence type="ECO:0000313" key="1">
    <source>
        <dbReference type="EMBL" id="KAK9753607.1"/>
    </source>
</evidence>
<gene>
    <name evidence="1" type="ORF">QE152_g1947</name>
</gene>